<evidence type="ECO:0000313" key="2">
    <source>
        <dbReference type="EMBL" id="AJE02411.1"/>
    </source>
</evidence>
<keyword evidence="2" id="KW-0378">Hydrolase</keyword>
<sequence length="284" mass="31693">MNKELETLIMSAVDLPTIPLVATKVIEMMEQEDVTVELIAKTVSSDPAVAARILKLSNSAYYGCQRQINTLSAAIMLLGFKTLKSLVVAVSLKQICKRFGLTEKMLWEHSVGAALAARIIASRGRFINEEAGFLAGLFHDIGKTIMNDQNPRTFQEVMMRSYNEGVPFEEVERSLYPFSHADVGALVIKKWNFPDPLSTAVMYHHHFTTAPITDQYDLFLTATTSLADKFCQRLGIGDRVADETLNLAVLPEAQLLGYTPDTIGDDLETFQQTFEENKSFFLND</sequence>
<dbReference type="PROSITE" id="PS51833">
    <property type="entry name" value="HDOD"/>
    <property type="match status" value="1"/>
</dbReference>
<dbReference type="KEGG" id="gpi:GPICK_02595"/>
<reference evidence="2 3" key="1">
    <citation type="journal article" date="2015" name="Genome Announc.">
        <title>Complete Genome of Geobacter pickeringii G13T, a Metal-Reducing Isolate from Sedimentary Kaolin Deposits.</title>
        <authorList>
            <person name="Badalamenti J.P."/>
            <person name="Bond D.R."/>
        </authorList>
    </citation>
    <scope>NUCLEOTIDE SEQUENCE [LARGE SCALE GENOMIC DNA]</scope>
    <source>
        <strain evidence="2 3">G13</strain>
    </source>
</reference>
<dbReference type="InterPro" id="IPR013976">
    <property type="entry name" value="HDOD"/>
</dbReference>
<dbReference type="AlphaFoldDB" id="A0A0B5BEC9"/>
<dbReference type="InterPro" id="IPR003607">
    <property type="entry name" value="HD/PDEase_dom"/>
</dbReference>
<name>A0A0B5BEC9_9BACT</name>
<proteinExistence type="predicted"/>
<dbReference type="InterPro" id="IPR006675">
    <property type="entry name" value="HDIG_dom"/>
</dbReference>
<keyword evidence="3" id="KW-1185">Reference proteome</keyword>
<organism evidence="2 3">
    <name type="scientific">Geobacter pickeringii</name>
    <dbReference type="NCBI Taxonomy" id="345632"/>
    <lineage>
        <taxon>Bacteria</taxon>
        <taxon>Pseudomonadati</taxon>
        <taxon>Thermodesulfobacteriota</taxon>
        <taxon>Desulfuromonadia</taxon>
        <taxon>Geobacterales</taxon>
        <taxon>Geobacteraceae</taxon>
        <taxon>Geobacter</taxon>
    </lineage>
</organism>
<dbReference type="PANTHER" id="PTHR33525">
    <property type="match status" value="1"/>
</dbReference>
<evidence type="ECO:0000259" key="1">
    <source>
        <dbReference type="PROSITE" id="PS51833"/>
    </source>
</evidence>
<feature type="domain" description="HDOD" evidence="1">
    <location>
        <begin position="15"/>
        <end position="207"/>
    </location>
</feature>
<dbReference type="GO" id="GO:0016787">
    <property type="term" value="F:hydrolase activity"/>
    <property type="evidence" value="ECO:0007669"/>
    <property type="project" value="UniProtKB-KW"/>
</dbReference>
<dbReference type="SUPFAM" id="SSF109604">
    <property type="entry name" value="HD-domain/PDEase-like"/>
    <property type="match status" value="1"/>
</dbReference>
<evidence type="ECO:0000313" key="3">
    <source>
        <dbReference type="Proteomes" id="UP000057609"/>
    </source>
</evidence>
<dbReference type="EMBL" id="CP009788">
    <property type="protein sequence ID" value="AJE02411.1"/>
    <property type="molecule type" value="Genomic_DNA"/>
</dbReference>
<dbReference type="OrthoDB" id="9773799at2"/>
<dbReference type="SMART" id="SM00471">
    <property type="entry name" value="HDc"/>
    <property type="match status" value="1"/>
</dbReference>
<dbReference type="PANTHER" id="PTHR33525:SF3">
    <property type="entry name" value="RIBONUCLEASE Y"/>
    <property type="match status" value="1"/>
</dbReference>
<dbReference type="RefSeq" id="WP_039740259.1">
    <property type="nucleotide sequence ID" value="NZ_CP009788.1"/>
</dbReference>
<dbReference type="Gene3D" id="1.10.3210.10">
    <property type="entry name" value="Hypothetical protein af1432"/>
    <property type="match status" value="1"/>
</dbReference>
<dbReference type="STRING" id="345632.GPICK_02595"/>
<dbReference type="Proteomes" id="UP000057609">
    <property type="component" value="Chromosome"/>
</dbReference>
<protein>
    <submittedName>
        <fullName evidence="2">HD family phosphohydrolase</fullName>
    </submittedName>
</protein>
<accession>A0A0B5BEC9</accession>
<dbReference type="Pfam" id="PF08668">
    <property type="entry name" value="HDOD"/>
    <property type="match status" value="1"/>
</dbReference>
<dbReference type="InterPro" id="IPR052340">
    <property type="entry name" value="RNase_Y/CdgJ"/>
</dbReference>
<dbReference type="NCBIfam" id="TIGR00277">
    <property type="entry name" value="HDIG"/>
    <property type="match status" value="1"/>
</dbReference>
<dbReference type="HOGENOM" id="CLU_048246_4_2_7"/>
<gene>
    <name evidence="2" type="ORF">GPICK_02595</name>
</gene>